<dbReference type="PANTHER" id="PTHR48106:SF13">
    <property type="entry name" value="QUINONE OXIDOREDUCTASE-RELATED"/>
    <property type="match status" value="1"/>
</dbReference>
<dbReference type="AlphaFoldDB" id="A0A5B9WE61"/>
<dbReference type="Proteomes" id="UP000324233">
    <property type="component" value="Chromosome"/>
</dbReference>
<keyword evidence="2 4" id="KW-0560">Oxidoreductase</keyword>
<dbReference type="InterPro" id="IPR013154">
    <property type="entry name" value="ADH-like_N"/>
</dbReference>
<dbReference type="GO" id="GO:0003960">
    <property type="term" value="F:quinone reductase (NADPH) activity"/>
    <property type="evidence" value="ECO:0007669"/>
    <property type="project" value="UniProtKB-EC"/>
</dbReference>
<dbReference type="KEGG" id="agv:OJF2_70970"/>
<dbReference type="OrthoDB" id="9787435at2"/>
<dbReference type="Gene3D" id="3.40.50.720">
    <property type="entry name" value="NAD(P)-binding Rossmann-like Domain"/>
    <property type="match status" value="1"/>
</dbReference>
<protein>
    <submittedName>
        <fullName evidence="4">Quinone oxidoreductase 1</fullName>
        <ecNumber evidence="4">1.6.5.5</ecNumber>
    </submittedName>
</protein>
<evidence type="ECO:0000313" key="5">
    <source>
        <dbReference type="Proteomes" id="UP000324233"/>
    </source>
</evidence>
<sequence length="324" mass="33891">MPKAIRLTQTGGPEVLRWEEVEVGEPGEGQARIRHTAVGVNYIDTYHRSGLYPIPLPGGLGSEAAGVVEAVGPGVTAVKPGDRVAYAGGPPGSYAEARLIPAHLLVHVPEGIADDVAAAIMLKGMTSQYLIRRTYPVKAGETVLFHAAAGGVGLIACQWLKAIGATVIGTVGSDAKAEIARAHGCDHVIISTREDIPARVKEITGGAKVPVVYDSVGKDTFLASLDCLKPLGLMVSFGNASGKVEPFDIGILSAKGSLYLTRPTLASYTATRADLEATAKDVFDAILAGTIKVEIRHRYGLADAAQVHRDLEGRKTVGSIVMTP</sequence>
<name>A0A5B9WE61_9BACT</name>
<dbReference type="GO" id="GO:0005829">
    <property type="term" value="C:cytosol"/>
    <property type="evidence" value="ECO:0007669"/>
    <property type="project" value="TreeGrafter"/>
</dbReference>
<dbReference type="InterPro" id="IPR036291">
    <property type="entry name" value="NAD(P)-bd_dom_sf"/>
</dbReference>
<dbReference type="SMART" id="SM00829">
    <property type="entry name" value="PKS_ER"/>
    <property type="match status" value="1"/>
</dbReference>
<dbReference type="GO" id="GO:0035925">
    <property type="term" value="F:mRNA 3'-UTR AU-rich region binding"/>
    <property type="evidence" value="ECO:0007669"/>
    <property type="project" value="TreeGrafter"/>
</dbReference>
<dbReference type="Pfam" id="PF00107">
    <property type="entry name" value="ADH_zinc_N"/>
    <property type="match status" value="1"/>
</dbReference>
<dbReference type="SUPFAM" id="SSF51735">
    <property type="entry name" value="NAD(P)-binding Rossmann-fold domains"/>
    <property type="match status" value="1"/>
</dbReference>
<proteinExistence type="predicted"/>
<dbReference type="NCBIfam" id="NF008024">
    <property type="entry name" value="PRK10754.1"/>
    <property type="match status" value="1"/>
</dbReference>
<keyword evidence="5" id="KW-1185">Reference proteome</keyword>
<feature type="domain" description="Enoyl reductase (ER)" evidence="3">
    <location>
        <begin position="11"/>
        <end position="322"/>
    </location>
</feature>
<dbReference type="GO" id="GO:0008270">
    <property type="term" value="F:zinc ion binding"/>
    <property type="evidence" value="ECO:0007669"/>
    <property type="project" value="InterPro"/>
</dbReference>
<dbReference type="InterPro" id="IPR047618">
    <property type="entry name" value="QOR-like"/>
</dbReference>
<dbReference type="EC" id="1.6.5.5" evidence="4"/>
<organism evidence="4 5">
    <name type="scientific">Aquisphaera giovannonii</name>
    <dbReference type="NCBI Taxonomy" id="406548"/>
    <lineage>
        <taxon>Bacteria</taxon>
        <taxon>Pseudomonadati</taxon>
        <taxon>Planctomycetota</taxon>
        <taxon>Planctomycetia</taxon>
        <taxon>Isosphaerales</taxon>
        <taxon>Isosphaeraceae</taxon>
        <taxon>Aquisphaera</taxon>
    </lineage>
</organism>
<evidence type="ECO:0000259" key="3">
    <source>
        <dbReference type="SMART" id="SM00829"/>
    </source>
</evidence>
<dbReference type="InterPro" id="IPR020843">
    <property type="entry name" value="ER"/>
</dbReference>
<dbReference type="PANTHER" id="PTHR48106">
    <property type="entry name" value="QUINONE OXIDOREDUCTASE PIG3-RELATED"/>
    <property type="match status" value="1"/>
</dbReference>
<dbReference type="FunFam" id="3.40.50.720:FF:000053">
    <property type="entry name" value="Quinone oxidoreductase 1"/>
    <property type="match status" value="1"/>
</dbReference>
<dbReference type="InterPro" id="IPR002364">
    <property type="entry name" value="Quin_OxRdtase/zeta-crystal_CS"/>
</dbReference>
<dbReference type="GO" id="GO:0070402">
    <property type="term" value="F:NADPH binding"/>
    <property type="evidence" value="ECO:0007669"/>
    <property type="project" value="TreeGrafter"/>
</dbReference>
<dbReference type="InterPro" id="IPR011032">
    <property type="entry name" value="GroES-like_sf"/>
</dbReference>
<evidence type="ECO:0000313" key="4">
    <source>
        <dbReference type="EMBL" id="QEH38494.1"/>
    </source>
</evidence>
<gene>
    <name evidence="4" type="primary">qorA_2</name>
    <name evidence="4" type="ORF">OJF2_70970</name>
</gene>
<keyword evidence="1" id="KW-0521">NADP</keyword>
<dbReference type="CDD" id="cd05286">
    <property type="entry name" value="QOR2"/>
    <property type="match status" value="1"/>
</dbReference>
<dbReference type="InterPro" id="IPR013149">
    <property type="entry name" value="ADH-like_C"/>
</dbReference>
<dbReference type="SUPFAM" id="SSF50129">
    <property type="entry name" value="GroES-like"/>
    <property type="match status" value="1"/>
</dbReference>
<accession>A0A5B9WE61</accession>
<evidence type="ECO:0000256" key="2">
    <source>
        <dbReference type="ARBA" id="ARBA00023002"/>
    </source>
</evidence>
<dbReference type="PROSITE" id="PS01162">
    <property type="entry name" value="QOR_ZETA_CRYSTAL"/>
    <property type="match status" value="1"/>
</dbReference>
<reference evidence="4 5" key="1">
    <citation type="submission" date="2019-08" db="EMBL/GenBank/DDBJ databases">
        <title>Deep-cultivation of Planctomycetes and their phenomic and genomic characterization uncovers novel biology.</title>
        <authorList>
            <person name="Wiegand S."/>
            <person name="Jogler M."/>
            <person name="Boedeker C."/>
            <person name="Pinto D."/>
            <person name="Vollmers J."/>
            <person name="Rivas-Marin E."/>
            <person name="Kohn T."/>
            <person name="Peeters S.H."/>
            <person name="Heuer A."/>
            <person name="Rast P."/>
            <person name="Oberbeckmann S."/>
            <person name="Bunk B."/>
            <person name="Jeske O."/>
            <person name="Meyerdierks A."/>
            <person name="Storesund J.E."/>
            <person name="Kallscheuer N."/>
            <person name="Luecker S."/>
            <person name="Lage O.M."/>
            <person name="Pohl T."/>
            <person name="Merkel B.J."/>
            <person name="Hornburger P."/>
            <person name="Mueller R.-W."/>
            <person name="Bruemmer F."/>
            <person name="Labrenz M."/>
            <person name="Spormann A.M."/>
            <person name="Op den Camp H."/>
            <person name="Overmann J."/>
            <person name="Amann R."/>
            <person name="Jetten M.S.M."/>
            <person name="Mascher T."/>
            <person name="Medema M.H."/>
            <person name="Devos D.P."/>
            <person name="Kaster A.-K."/>
            <person name="Ovreas L."/>
            <person name="Rohde M."/>
            <person name="Galperin M.Y."/>
            <person name="Jogler C."/>
        </authorList>
    </citation>
    <scope>NUCLEOTIDE SEQUENCE [LARGE SCALE GENOMIC DNA]</scope>
    <source>
        <strain evidence="4 5">OJF2</strain>
    </source>
</reference>
<dbReference type="RefSeq" id="WP_148597932.1">
    <property type="nucleotide sequence ID" value="NZ_CP042997.1"/>
</dbReference>
<dbReference type="Pfam" id="PF08240">
    <property type="entry name" value="ADH_N"/>
    <property type="match status" value="1"/>
</dbReference>
<dbReference type="EMBL" id="CP042997">
    <property type="protein sequence ID" value="QEH38494.1"/>
    <property type="molecule type" value="Genomic_DNA"/>
</dbReference>
<evidence type="ECO:0000256" key="1">
    <source>
        <dbReference type="ARBA" id="ARBA00022857"/>
    </source>
</evidence>
<dbReference type="Gene3D" id="3.90.180.10">
    <property type="entry name" value="Medium-chain alcohol dehydrogenases, catalytic domain"/>
    <property type="match status" value="1"/>
</dbReference>